<organism evidence="6">
    <name type="scientific">uncultured Thiotrichaceae bacterium</name>
    <dbReference type="NCBI Taxonomy" id="298394"/>
    <lineage>
        <taxon>Bacteria</taxon>
        <taxon>Pseudomonadati</taxon>
        <taxon>Pseudomonadota</taxon>
        <taxon>Gammaproteobacteria</taxon>
        <taxon>Thiotrichales</taxon>
        <taxon>Thiotrichaceae</taxon>
        <taxon>environmental samples</taxon>
    </lineage>
</organism>
<proteinExistence type="inferred from homology"/>
<dbReference type="Pfam" id="PF00149">
    <property type="entry name" value="Metallophos"/>
    <property type="match status" value="1"/>
</dbReference>
<reference evidence="6" key="1">
    <citation type="submission" date="2020-01" db="EMBL/GenBank/DDBJ databases">
        <authorList>
            <person name="Meier V. D."/>
            <person name="Meier V D."/>
        </authorList>
    </citation>
    <scope>NUCLEOTIDE SEQUENCE</scope>
    <source>
        <strain evidence="6">HLG_WM_MAG_07</strain>
    </source>
</reference>
<dbReference type="CDD" id="cd07400">
    <property type="entry name" value="MPP_1"/>
    <property type="match status" value="1"/>
</dbReference>
<name>A0A6S6SFY1_9GAMM</name>
<comment type="similarity">
    <text evidence="4">Belongs to the cyclic nucleotide phosphodiesterase class-III family.</text>
</comment>
<dbReference type="PANTHER" id="PTHR42988:SF2">
    <property type="entry name" value="CYCLIC NUCLEOTIDE PHOSPHODIESTERASE CBUA0032-RELATED"/>
    <property type="match status" value="1"/>
</dbReference>
<gene>
    <name evidence="6" type="ORF">HELGO_WM31279</name>
</gene>
<evidence type="ECO:0000256" key="1">
    <source>
        <dbReference type="ARBA" id="ARBA00022723"/>
    </source>
</evidence>
<dbReference type="PANTHER" id="PTHR42988">
    <property type="entry name" value="PHOSPHOHYDROLASE"/>
    <property type="match status" value="1"/>
</dbReference>
<dbReference type="InterPro" id="IPR029052">
    <property type="entry name" value="Metallo-depent_PP-like"/>
</dbReference>
<dbReference type="GO" id="GO:0016787">
    <property type="term" value="F:hydrolase activity"/>
    <property type="evidence" value="ECO:0007669"/>
    <property type="project" value="UniProtKB-KW"/>
</dbReference>
<protein>
    <submittedName>
        <fullName evidence="6">Metallophosphoesterase</fullName>
    </submittedName>
</protein>
<evidence type="ECO:0000313" key="6">
    <source>
        <dbReference type="EMBL" id="CAA6804247.1"/>
    </source>
</evidence>
<keyword evidence="2" id="KW-0378">Hydrolase</keyword>
<dbReference type="EMBL" id="CACVAY010000020">
    <property type="protein sequence ID" value="CAA6804247.1"/>
    <property type="molecule type" value="Genomic_DNA"/>
</dbReference>
<feature type="domain" description="Calcineurin-like phosphoesterase" evidence="5">
    <location>
        <begin position="3"/>
        <end position="193"/>
    </location>
</feature>
<evidence type="ECO:0000256" key="3">
    <source>
        <dbReference type="ARBA" id="ARBA00023004"/>
    </source>
</evidence>
<dbReference type="InterPro" id="IPR004843">
    <property type="entry name" value="Calcineurin-like_PHP"/>
</dbReference>
<keyword evidence="3" id="KW-0408">Iron</keyword>
<dbReference type="SUPFAM" id="SSF56300">
    <property type="entry name" value="Metallo-dependent phosphatases"/>
    <property type="match status" value="1"/>
</dbReference>
<dbReference type="GO" id="GO:0046872">
    <property type="term" value="F:metal ion binding"/>
    <property type="evidence" value="ECO:0007669"/>
    <property type="project" value="UniProtKB-KW"/>
</dbReference>
<sequence length="264" mass="30672">MSTFVHISDLHFGREVPKVLASLLEQITRIRPDIIIISGDLTQRAKHSEFCIAKDFLEQLEYPYLIVPGNHDITTFRVFERFFYPWKKWRQYISTELEPASHTDEFVVVGVNTARRFGWYLDWSRGRISPSQTQRVMHELEQTPDSSLRLLVAHHPFWLPAAYEYRHLIGRRDQALQALQQAGVDIILSGHIHLTYSKLKQGVIISHSGTTISNRLIPHHPNSFNVIRGNRVELSLQCMEFDGVKFQPTKLSHFVRSDSGWQQT</sequence>
<evidence type="ECO:0000256" key="4">
    <source>
        <dbReference type="ARBA" id="ARBA00025742"/>
    </source>
</evidence>
<keyword evidence="1" id="KW-0479">Metal-binding</keyword>
<dbReference type="AlphaFoldDB" id="A0A6S6SFY1"/>
<dbReference type="Gene3D" id="3.60.21.10">
    <property type="match status" value="1"/>
</dbReference>
<dbReference type="InterPro" id="IPR050884">
    <property type="entry name" value="CNP_phosphodiesterase-III"/>
</dbReference>
<evidence type="ECO:0000256" key="2">
    <source>
        <dbReference type="ARBA" id="ARBA00022801"/>
    </source>
</evidence>
<evidence type="ECO:0000259" key="5">
    <source>
        <dbReference type="Pfam" id="PF00149"/>
    </source>
</evidence>
<accession>A0A6S6SFY1</accession>